<dbReference type="RefSeq" id="WP_093919483.1">
    <property type="nucleotide sequence ID" value="NZ_FONW01000003.1"/>
</dbReference>
<keyword evidence="2" id="KW-0560">Oxidoreductase</keyword>
<feature type="domain" description="Carboxymuconolactone decarboxylase-like" evidence="1">
    <location>
        <begin position="43"/>
        <end position="103"/>
    </location>
</feature>
<dbReference type="InterPro" id="IPR004675">
    <property type="entry name" value="AhpD_core"/>
</dbReference>
<dbReference type="GO" id="GO:0051920">
    <property type="term" value="F:peroxiredoxin activity"/>
    <property type="evidence" value="ECO:0007669"/>
    <property type="project" value="InterPro"/>
</dbReference>
<name>A0A1I2GLX6_9BACT</name>
<dbReference type="SUPFAM" id="SSF69118">
    <property type="entry name" value="AhpD-like"/>
    <property type="match status" value="1"/>
</dbReference>
<protein>
    <submittedName>
        <fullName evidence="2">Uncharacterized peroxidase-related enzyme</fullName>
    </submittedName>
</protein>
<dbReference type="AlphaFoldDB" id="A0A1I2GLX6"/>
<dbReference type="STRING" id="655355.SAMN05216283_10351"/>
<evidence type="ECO:0000313" key="2">
    <source>
        <dbReference type="EMBL" id="SFF18944.1"/>
    </source>
</evidence>
<dbReference type="EMBL" id="FONW01000003">
    <property type="protein sequence ID" value="SFF18944.1"/>
    <property type="molecule type" value="Genomic_DNA"/>
</dbReference>
<dbReference type="InterPro" id="IPR003779">
    <property type="entry name" value="CMD-like"/>
</dbReference>
<dbReference type="Gene3D" id="1.20.1290.10">
    <property type="entry name" value="AhpD-like"/>
    <property type="match status" value="1"/>
</dbReference>
<dbReference type="InterPro" id="IPR029032">
    <property type="entry name" value="AhpD-like"/>
</dbReference>
<dbReference type="NCBIfam" id="TIGR00778">
    <property type="entry name" value="ahpD_dom"/>
    <property type="match status" value="1"/>
</dbReference>
<organism evidence="2 3">
    <name type="scientific">Sunxiuqinia elliptica</name>
    <dbReference type="NCBI Taxonomy" id="655355"/>
    <lineage>
        <taxon>Bacteria</taxon>
        <taxon>Pseudomonadati</taxon>
        <taxon>Bacteroidota</taxon>
        <taxon>Bacteroidia</taxon>
        <taxon>Marinilabiliales</taxon>
        <taxon>Prolixibacteraceae</taxon>
        <taxon>Sunxiuqinia</taxon>
    </lineage>
</organism>
<dbReference type="PANTHER" id="PTHR35446:SF3">
    <property type="entry name" value="CMD DOMAIN-CONTAINING PROTEIN"/>
    <property type="match status" value="1"/>
</dbReference>
<sequence>MKKIQVPTKEQVDAKAQQIFGQLEQSLGMVPNLYATIGYSSNVLEGFLGFSQAVAQSSFTKKEGEAIKLAVSETNQCQYCTAAHTALAKMNGFSEQDTIDIRKGTIADERLNVLVNTAHEITKSRGRISDETKERFFEQGFDEKALVDLVALVNLTGFTNFLHNATQIPVDFPAVPAINHQAA</sequence>
<evidence type="ECO:0000313" key="3">
    <source>
        <dbReference type="Proteomes" id="UP000198964"/>
    </source>
</evidence>
<dbReference type="PANTHER" id="PTHR35446">
    <property type="entry name" value="SI:CH211-175M2.5"/>
    <property type="match status" value="1"/>
</dbReference>
<evidence type="ECO:0000259" key="1">
    <source>
        <dbReference type="Pfam" id="PF02627"/>
    </source>
</evidence>
<keyword evidence="2" id="KW-0575">Peroxidase</keyword>
<proteinExistence type="predicted"/>
<dbReference type="Pfam" id="PF02627">
    <property type="entry name" value="CMD"/>
    <property type="match status" value="1"/>
</dbReference>
<accession>A0A1I2GLX6</accession>
<dbReference type="Proteomes" id="UP000198964">
    <property type="component" value="Unassembled WGS sequence"/>
</dbReference>
<reference evidence="2 3" key="1">
    <citation type="submission" date="2016-10" db="EMBL/GenBank/DDBJ databases">
        <authorList>
            <person name="de Groot N.N."/>
        </authorList>
    </citation>
    <scope>NUCLEOTIDE SEQUENCE [LARGE SCALE GENOMIC DNA]</scope>
    <source>
        <strain evidence="2 3">CGMCC 1.9156</strain>
    </source>
</reference>
<keyword evidence="3" id="KW-1185">Reference proteome</keyword>
<gene>
    <name evidence="2" type="ORF">SAMN05216283_10351</name>
</gene>